<accession>A0A438IZE1</accession>
<gene>
    <name evidence="1" type="ORF">CK203_025450</name>
</gene>
<proteinExistence type="predicted"/>
<dbReference type="Proteomes" id="UP000288805">
    <property type="component" value="Unassembled WGS sequence"/>
</dbReference>
<protein>
    <submittedName>
        <fullName evidence="1">Uncharacterized protein</fullName>
    </submittedName>
</protein>
<evidence type="ECO:0000313" key="2">
    <source>
        <dbReference type="Proteomes" id="UP000288805"/>
    </source>
</evidence>
<dbReference type="AlphaFoldDB" id="A0A438IZE1"/>
<organism evidence="1 2">
    <name type="scientific">Vitis vinifera</name>
    <name type="common">Grape</name>
    <dbReference type="NCBI Taxonomy" id="29760"/>
    <lineage>
        <taxon>Eukaryota</taxon>
        <taxon>Viridiplantae</taxon>
        <taxon>Streptophyta</taxon>
        <taxon>Embryophyta</taxon>
        <taxon>Tracheophyta</taxon>
        <taxon>Spermatophyta</taxon>
        <taxon>Magnoliopsida</taxon>
        <taxon>eudicotyledons</taxon>
        <taxon>Gunneridae</taxon>
        <taxon>Pentapetalae</taxon>
        <taxon>rosids</taxon>
        <taxon>Vitales</taxon>
        <taxon>Vitaceae</taxon>
        <taxon>Viteae</taxon>
        <taxon>Vitis</taxon>
    </lineage>
</organism>
<reference evidence="1 2" key="1">
    <citation type="journal article" date="2018" name="PLoS Genet.">
        <title>Population sequencing reveals clonal diversity and ancestral inbreeding in the grapevine cultivar Chardonnay.</title>
        <authorList>
            <person name="Roach M.J."/>
            <person name="Johnson D.L."/>
            <person name="Bohlmann J."/>
            <person name="van Vuuren H.J."/>
            <person name="Jones S.J."/>
            <person name="Pretorius I.S."/>
            <person name="Schmidt S.A."/>
            <person name="Borneman A.R."/>
        </authorList>
    </citation>
    <scope>NUCLEOTIDE SEQUENCE [LARGE SCALE GENOMIC DNA]</scope>
    <source>
        <strain evidence="2">cv. Chardonnay</strain>
        <tissue evidence="1">Leaf</tissue>
    </source>
</reference>
<evidence type="ECO:0000313" key="1">
    <source>
        <dbReference type="EMBL" id="RVX02053.1"/>
    </source>
</evidence>
<dbReference type="EMBL" id="QGNW01000072">
    <property type="protein sequence ID" value="RVX02053.1"/>
    <property type="molecule type" value="Genomic_DNA"/>
</dbReference>
<name>A0A438IZE1_VITVI</name>
<sequence length="74" mass="7520">MVSSQQGPSQMDFGAREVVAEAPQALLAAPEMALGDGTGEGTSEGSGDCSVNSMGFELSTLALFCSGRPPDLVR</sequence>
<comment type="caution">
    <text evidence="1">The sequence shown here is derived from an EMBL/GenBank/DDBJ whole genome shotgun (WGS) entry which is preliminary data.</text>
</comment>